<dbReference type="KEGG" id="mphy:MCBMB27_03822"/>
<name>A0AAE8L7V0_9HYPH</name>
<dbReference type="GO" id="GO:0016787">
    <property type="term" value="F:hydrolase activity"/>
    <property type="evidence" value="ECO:0007669"/>
    <property type="project" value="UniProtKB-KW"/>
</dbReference>
<dbReference type="Gene3D" id="3.40.50.1820">
    <property type="entry name" value="alpha/beta hydrolase"/>
    <property type="match status" value="1"/>
</dbReference>
<proteinExistence type="predicted"/>
<dbReference type="EMBL" id="CP015367">
    <property type="protein sequence ID" value="APT33113.1"/>
    <property type="molecule type" value="Genomic_DNA"/>
</dbReference>
<dbReference type="PANTHER" id="PTHR43798">
    <property type="entry name" value="MONOACYLGLYCEROL LIPASE"/>
    <property type="match status" value="1"/>
</dbReference>
<evidence type="ECO:0000313" key="3">
    <source>
        <dbReference type="EMBL" id="APT33113.1"/>
    </source>
</evidence>
<dbReference type="Proteomes" id="UP000199140">
    <property type="component" value="Unassembled WGS sequence"/>
</dbReference>
<keyword evidence="5" id="KW-1185">Reference proteome</keyword>
<protein>
    <submittedName>
        <fullName evidence="3">Dihydrolipoyllysine-residue acetyltransferase component of acetoin cleaving system</fullName>
        <ecNumber evidence="3">4.2.99.20</ecNumber>
    </submittedName>
    <submittedName>
        <fullName evidence="4">Pimeloyl-ACP methyl ester carboxylesterase</fullName>
    </submittedName>
</protein>
<organism evidence="4 6">
    <name type="scientific">Methylobacterium phyllosphaerae</name>
    <dbReference type="NCBI Taxonomy" id="418223"/>
    <lineage>
        <taxon>Bacteria</taxon>
        <taxon>Pseudomonadati</taxon>
        <taxon>Pseudomonadota</taxon>
        <taxon>Alphaproteobacteria</taxon>
        <taxon>Hyphomicrobiales</taxon>
        <taxon>Methylobacteriaceae</taxon>
        <taxon>Methylobacterium</taxon>
    </lineage>
</organism>
<dbReference type="Proteomes" id="UP000185487">
    <property type="component" value="Chromosome"/>
</dbReference>
<reference evidence="4 6" key="2">
    <citation type="submission" date="2016-10" db="EMBL/GenBank/DDBJ databases">
        <authorList>
            <person name="Varghese N."/>
            <person name="Submissions S."/>
        </authorList>
    </citation>
    <scope>NUCLEOTIDE SEQUENCE [LARGE SCALE GENOMIC DNA]</scope>
    <source>
        <strain evidence="4 6">CBMB27</strain>
    </source>
</reference>
<accession>A0AAE8L7V0</accession>
<dbReference type="SUPFAM" id="SSF53474">
    <property type="entry name" value="alpha/beta-Hydrolases"/>
    <property type="match status" value="1"/>
</dbReference>
<dbReference type="Pfam" id="PF12697">
    <property type="entry name" value="Abhydrolase_6"/>
    <property type="match status" value="1"/>
</dbReference>
<gene>
    <name evidence="3" type="ORF">MCBMB27_03822</name>
    <name evidence="4" type="ORF">SAMN05192567_117115</name>
</gene>
<dbReference type="GO" id="GO:0070205">
    <property type="term" value="F:2-succinyl-6-hydroxy-2,4-cyclohexadiene-1-carboxylate synthase activity"/>
    <property type="evidence" value="ECO:0007669"/>
    <property type="project" value="UniProtKB-EC"/>
</dbReference>
<dbReference type="AlphaFoldDB" id="A0AAE8L7V0"/>
<feature type="domain" description="AB hydrolase-1" evidence="2">
    <location>
        <begin position="25"/>
        <end position="250"/>
    </location>
</feature>
<dbReference type="GO" id="GO:0016020">
    <property type="term" value="C:membrane"/>
    <property type="evidence" value="ECO:0007669"/>
    <property type="project" value="TreeGrafter"/>
</dbReference>
<dbReference type="EMBL" id="FOPK01000017">
    <property type="protein sequence ID" value="SFH24528.1"/>
    <property type="molecule type" value="Genomic_DNA"/>
</dbReference>
<dbReference type="PANTHER" id="PTHR43798:SF31">
    <property type="entry name" value="AB HYDROLASE SUPERFAMILY PROTEIN YCLE"/>
    <property type="match status" value="1"/>
</dbReference>
<dbReference type="InterPro" id="IPR000073">
    <property type="entry name" value="AB_hydrolase_1"/>
</dbReference>
<dbReference type="InterPro" id="IPR029058">
    <property type="entry name" value="AB_hydrolase_fold"/>
</dbReference>
<dbReference type="EC" id="4.2.99.20" evidence="3"/>
<keyword evidence="1" id="KW-0378">Hydrolase</keyword>
<evidence type="ECO:0000313" key="6">
    <source>
        <dbReference type="Proteomes" id="UP000199140"/>
    </source>
</evidence>
<sequence>MATRTIRTRGADLLIDDSGRTEPALVFLHYWGGSARTWDAVVSQLPIAVRKVVINQRGWGGSRAFDGRFDLDALSDDVVDAVAALGIACYIVVGHSMGGKVAQLLAGRRPIGLAGLVLVAPAPPTPMQIPPAVRAGMLASYQSRDGVLKALQVLGGSALDDTLREQIIRDTLSGDAEAKRYWPDRGVTVDVTAALTGLEVPVEIVLAEHDQVERAAILKPILAEHLSEATITTIPGIGHLVPLEAPGGIASSCERMIDHVR</sequence>
<reference evidence="3 5" key="1">
    <citation type="submission" date="2016-04" db="EMBL/GenBank/DDBJ databases">
        <title>Complete genome sequencing and analysis of CBMB27, Methylobacterium phyllosphaerae isolated from leaf tissues of rice (Oryza sativa L.).</title>
        <authorList>
            <person name="Lee Y."/>
            <person name="Hwangbo K."/>
            <person name="Chung H."/>
            <person name="Yoo J."/>
            <person name="Kim K.Y."/>
            <person name="Sa T.M."/>
            <person name="Um Y."/>
            <person name="Madhaiyan M."/>
        </authorList>
    </citation>
    <scope>NUCLEOTIDE SEQUENCE [LARGE SCALE GENOMIC DNA]</scope>
    <source>
        <strain evidence="3 5">CBMB27</strain>
    </source>
</reference>
<dbReference type="RefSeq" id="WP_075381021.1">
    <property type="nucleotide sequence ID" value="NZ_CP015367.1"/>
</dbReference>
<dbReference type="InterPro" id="IPR050266">
    <property type="entry name" value="AB_hydrolase_sf"/>
</dbReference>
<evidence type="ECO:0000256" key="1">
    <source>
        <dbReference type="ARBA" id="ARBA00022801"/>
    </source>
</evidence>
<keyword evidence="3" id="KW-0456">Lyase</keyword>
<evidence type="ECO:0000313" key="4">
    <source>
        <dbReference type="EMBL" id="SFH24528.1"/>
    </source>
</evidence>
<evidence type="ECO:0000259" key="2">
    <source>
        <dbReference type="Pfam" id="PF12697"/>
    </source>
</evidence>
<evidence type="ECO:0000313" key="5">
    <source>
        <dbReference type="Proteomes" id="UP000185487"/>
    </source>
</evidence>